<dbReference type="eggNOG" id="ENOG5030TRR">
    <property type="taxonomic scope" value="Bacteria"/>
</dbReference>
<dbReference type="RefSeq" id="WP_004628610.1">
    <property type="nucleotide sequence ID" value="NZ_AORV01000056.1"/>
</dbReference>
<dbReference type="PATRIC" id="fig|1195236.3.peg.4125"/>
<dbReference type="AlphaFoldDB" id="S0FGA4"/>
<organism evidence="1 2">
    <name type="scientific">Ruminiclostridium cellobioparum subsp. termitidis CT1112</name>
    <dbReference type="NCBI Taxonomy" id="1195236"/>
    <lineage>
        <taxon>Bacteria</taxon>
        <taxon>Bacillati</taxon>
        <taxon>Bacillota</taxon>
        <taxon>Clostridia</taxon>
        <taxon>Eubacteriales</taxon>
        <taxon>Oscillospiraceae</taxon>
        <taxon>Ruminiclostridium</taxon>
    </lineage>
</organism>
<evidence type="ECO:0008006" key="3">
    <source>
        <dbReference type="Google" id="ProtNLM"/>
    </source>
</evidence>
<dbReference type="Proteomes" id="UP000014155">
    <property type="component" value="Unassembled WGS sequence"/>
</dbReference>
<keyword evidence="2" id="KW-1185">Reference proteome</keyword>
<comment type="caution">
    <text evidence="1">The sequence shown here is derived from an EMBL/GenBank/DDBJ whole genome shotgun (WGS) entry which is preliminary data.</text>
</comment>
<accession>S0FGA4</accession>
<dbReference type="STRING" id="1195236.CTER_3913"/>
<protein>
    <recommendedName>
        <fullName evidence="3">Fe-S-cluster oxidoreductase</fullName>
    </recommendedName>
</protein>
<gene>
    <name evidence="1" type="ORF">CTER_3913</name>
</gene>
<proteinExistence type="predicted"/>
<name>S0FGA4_RUMCE</name>
<evidence type="ECO:0000313" key="1">
    <source>
        <dbReference type="EMBL" id="EMS70355.1"/>
    </source>
</evidence>
<dbReference type="EMBL" id="AORV01000056">
    <property type="protein sequence ID" value="EMS70355.1"/>
    <property type="molecule type" value="Genomic_DNA"/>
</dbReference>
<sequence>MNKKALYRKAYRMLEGSTPLKFDCGLLCGSKCCSGDNDAGMCLFPGEELMFDRQEGFLTIRKEKLLSTDVLFTVCKGTCNRELRPLACRIFPYIPYLGEDGRLTVIEDPRARYICPLLMEFREFKIDLMFRRKVINVFHLLIRDGEIKNYLCQLSGVLDEYKRFL</sequence>
<evidence type="ECO:0000313" key="2">
    <source>
        <dbReference type="Proteomes" id="UP000014155"/>
    </source>
</evidence>
<reference evidence="1 2" key="1">
    <citation type="journal article" date="2013" name="Genome Announc.">
        <title>Draft Genome Sequence of the Cellulolytic, Mesophilic, Anaerobic Bacterium Clostridium termitidis Strain CT1112 (DSM 5398).</title>
        <authorList>
            <person name="Lal S."/>
            <person name="Ramachandran U."/>
            <person name="Zhang X."/>
            <person name="Munir R."/>
            <person name="Sparling R."/>
            <person name="Levin D.B."/>
        </authorList>
    </citation>
    <scope>NUCLEOTIDE SEQUENCE [LARGE SCALE GENOMIC DNA]</scope>
    <source>
        <strain evidence="1 2">CT1112</strain>
    </source>
</reference>